<dbReference type="PANTHER" id="PTHR32089">
    <property type="entry name" value="METHYL-ACCEPTING CHEMOTAXIS PROTEIN MCPB"/>
    <property type="match status" value="1"/>
</dbReference>
<feature type="transmembrane region" description="Helical" evidence="5">
    <location>
        <begin position="175"/>
        <end position="195"/>
    </location>
</feature>
<sequence length="527" mass="56204">MSAFSTLSKNMSVRTKLLTGFGLVLIILIISSVLSYNALGSMTGRFQVVTNVSETNLLVSEARHQDKNFQIQKDPQYLQRALDISNQAKQLGEKTLPMFTTEESAALMREMIGNINTYQQQLSQMIRLNGQTNQSELPAIEQQMVAAALAADDAGTRSVANQLQILEQETGQLKLMIIIAAVIAIIIGFLAALIITQMVVAPLRHVVQVAEKIAAGDITEDLPTDRQDEPGQLMQAMQKMSVSLRALINNLTSGIAQLATVTEEMAAISEQNSAGVSKQKEETEQVATAMNEMAATVQEVARSAEDASTAATESSGQATVGEQVVQKTIQQIKALAHEVTTSATSLGELKEQSNNIGSVLDVIKSIADQTNLLALNAAIEAARAGEAGRGFSVVAEEVRALAFRTQESTGQIEQLISTLQQKAEAAVSNMHKSSGLANETLESADDAGDAIQAINTAVTSIQQMNQQIAAAALEQSTVAEEINRSIFSIRDVAEQSATASEETAAASNDLSQLGTELQQLASQFKVA</sequence>
<name>A0ABS6ML99_9GAMM</name>
<keyword evidence="9" id="KW-1185">Reference proteome</keyword>
<dbReference type="SMART" id="SM00304">
    <property type="entry name" value="HAMP"/>
    <property type="match status" value="2"/>
</dbReference>
<evidence type="ECO:0000256" key="3">
    <source>
        <dbReference type="ARBA" id="ARBA00029447"/>
    </source>
</evidence>
<evidence type="ECO:0000256" key="2">
    <source>
        <dbReference type="ARBA" id="ARBA00023224"/>
    </source>
</evidence>
<keyword evidence="5" id="KW-1133">Transmembrane helix</keyword>
<dbReference type="PROSITE" id="PS50111">
    <property type="entry name" value="CHEMOTAXIS_TRANSDUC_2"/>
    <property type="match status" value="1"/>
</dbReference>
<evidence type="ECO:0000256" key="4">
    <source>
        <dbReference type="PROSITE-ProRule" id="PRU00284"/>
    </source>
</evidence>
<evidence type="ECO:0000313" key="8">
    <source>
        <dbReference type="EMBL" id="MBV2129594.1"/>
    </source>
</evidence>
<dbReference type="Pfam" id="PF00015">
    <property type="entry name" value="MCPsignal"/>
    <property type="match status" value="1"/>
</dbReference>
<comment type="caution">
    <text evidence="8">The sequence shown here is derived from an EMBL/GenBank/DDBJ whole genome shotgun (WGS) entry which is preliminary data.</text>
</comment>
<keyword evidence="2 4" id="KW-0807">Transducer</keyword>
<dbReference type="InterPro" id="IPR004089">
    <property type="entry name" value="MCPsignal_dom"/>
</dbReference>
<organism evidence="8 9">
    <name type="scientific">Arsukibacterium indicum</name>
    <dbReference type="NCBI Taxonomy" id="2848612"/>
    <lineage>
        <taxon>Bacteria</taxon>
        <taxon>Pseudomonadati</taxon>
        <taxon>Pseudomonadota</taxon>
        <taxon>Gammaproteobacteria</taxon>
        <taxon>Chromatiales</taxon>
        <taxon>Chromatiaceae</taxon>
        <taxon>Arsukibacterium</taxon>
    </lineage>
</organism>
<evidence type="ECO:0000256" key="5">
    <source>
        <dbReference type="SAM" id="Phobius"/>
    </source>
</evidence>
<dbReference type="CDD" id="cd06225">
    <property type="entry name" value="HAMP"/>
    <property type="match status" value="1"/>
</dbReference>
<dbReference type="CDD" id="cd11386">
    <property type="entry name" value="MCP_signal"/>
    <property type="match status" value="1"/>
</dbReference>
<keyword evidence="5" id="KW-0472">Membrane</keyword>
<feature type="transmembrane region" description="Helical" evidence="5">
    <location>
        <begin position="20"/>
        <end position="39"/>
    </location>
</feature>
<gene>
    <name evidence="8" type="ORF">KQY15_10860</name>
</gene>
<feature type="domain" description="HAMP" evidence="7">
    <location>
        <begin position="197"/>
        <end position="249"/>
    </location>
</feature>
<dbReference type="PANTHER" id="PTHR32089:SF120">
    <property type="entry name" value="METHYL-ACCEPTING CHEMOTAXIS PROTEIN TLPQ"/>
    <property type="match status" value="1"/>
</dbReference>
<proteinExistence type="inferred from homology"/>
<dbReference type="SMART" id="SM00283">
    <property type="entry name" value="MA"/>
    <property type="match status" value="1"/>
</dbReference>
<accession>A0ABS6ML99</accession>
<comment type="similarity">
    <text evidence="3">Belongs to the methyl-accepting chemotaxis (MCP) protein family.</text>
</comment>
<dbReference type="PROSITE" id="PS50885">
    <property type="entry name" value="HAMP"/>
    <property type="match status" value="1"/>
</dbReference>
<comment type="subcellular location">
    <subcellularLocation>
        <location evidence="1">Membrane</location>
    </subcellularLocation>
</comment>
<dbReference type="EMBL" id="JAHRID010000004">
    <property type="protein sequence ID" value="MBV2129594.1"/>
    <property type="molecule type" value="Genomic_DNA"/>
</dbReference>
<evidence type="ECO:0000259" key="7">
    <source>
        <dbReference type="PROSITE" id="PS50885"/>
    </source>
</evidence>
<dbReference type="Pfam" id="PF00672">
    <property type="entry name" value="HAMP"/>
    <property type="match status" value="1"/>
</dbReference>
<evidence type="ECO:0000256" key="1">
    <source>
        <dbReference type="ARBA" id="ARBA00004370"/>
    </source>
</evidence>
<dbReference type="InterPro" id="IPR003660">
    <property type="entry name" value="HAMP_dom"/>
</dbReference>
<protein>
    <submittedName>
        <fullName evidence="8">Methyl-accepting chemotaxis protein</fullName>
    </submittedName>
</protein>
<evidence type="ECO:0000313" key="9">
    <source>
        <dbReference type="Proteomes" id="UP000704611"/>
    </source>
</evidence>
<evidence type="ECO:0000259" key="6">
    <source>
        <dbReference type="PROSITE" id="PS50111"/>
    </source>
</evidence>
<reference evidence="8 9" key="1">
    <citation type="submission" date="2021-06" db="EMBL/GenBank/DDBJ databases">
        <title>Rheinheimera indica sp. nov., isolated from deep-sea sediment.</title>
        <authorList>
            <person name="Wang Z."/>
            <person name="Zhang X.-Y."/>
        </authorList>
    </citation>
    <scope>NUCLEOTIDE SEQUENCE [LARGE SCALE GENOMIC DNA]</scope>
    <source>
        <strain evidence="8 9">SM2107</strain>
    </source>
</reference>
<feature type="domain" description="Methyl-accepting transducer" evidence="6">
    <location>
        <begin position="254"/>
        <end position="490"/>
    </location>
</feature>
<keyword evidence="5" id="KW-0812">Transmembrane</keyword>
<dbReference type="Proteomes" id="UP000704611">
    <property type="component" value="Unassembled WGS sequence"/>
</dbReference>